<gene>
    <name evidence="2" type="ORF">NECAME_15056</name>
</gene>
<sequence length="130" mass="13541">MTSPSDGSPTPYSNSLQPTSTIPPDSETTSTPSSSTAITKLAGAKPIIPSFPSTSTTHDNAGSNEEDVDDRRLATITTTTTTGVNTVTMTTTTTMTNSGNNNQNVNSNMNNVQIVNNNMNNANVVNVMNG</sequence>
<dbReference type="Proteomes" id="UP000053676">
    <property type="component" value="Unassembled WGS sequence"/>
</dbReference>
<accession>W2SJM8</accession>
<evidence type="ECO:0000313" key="3">
    <source>
        <dbReference type="Proteomes" id="UP000053676"/>
    </source>
</evidence>
<dbReference type="EMBL" id="KI669039">
    <property type="protein sequence ID" value="ETN69844.1"/>
    <property type="molecule type" value="Genomic_DNA"/>
</dbReference>
<dbReference type="AlphaFoldDB" id="W2SJM8"/>
<feature type="compositionally biased region" description="Polar residues" evidence="1">
    <location>
        <begin position="51"/>
        <end position="63"/>
    </location>
</feature>
<evidence type="ECO:0000256" key="1">
    <source>
        <dbReference type="SAM" id="MobiDB-lite"/>
    </source>
</evidence>
<dbReference type="KEGG" id="nai:NECAME_15056"/>
<keyword evidence="3" id="KW-1185">Reference proteome</keyword>
<feature type="compositionally biased region" description="Low complexity" evidence="1">
    <location>
        <begin position="18"/>
        <end position="36"/>
    </location>
</feature>
<proteinExistence type="predicted"/>
<feature type="compositionally biased region" description="Polar residues" evidence="1">
    <location>
        <begin position="1"/>
        <end position="17"/>
    </location>
</feature>
<organism evidence="2 3">
    <name type="scientific">Necator americanus</name>
    <name type="common">Human hookworm</name>
    <dbReference type="NCBI Taxonomy" id="51031"/>
    <lineage>
        <taxon>Eukaryota</taxon>
        <taxon>Metazoa</taxon>
        <taxon>Ecdysozoa</taxon>
        <taxon>Nematoda</taxon>
        <taxon>Chromadorea</taxon>
        <taxon>Rhabditida</taxon>
        <taxon>Rhabditina</taxon>
        <taxon>Rhabditomorpha</taxon>
        <taxon>Strongyloidea</taxon>
        <taxon>Ancylostomatidae</taxon>
        <taxon>Bunostominae</taxon>
        <taxon>Necator</taxon>
    </lineage>
</organism>
<feature type="region of interest" description="Disordered" evidence="1">
    <location>
        <begin position="1"/>
        <end position="70"/>
    </location>
</feature>
<reference evidence="3" key="1">
    <citation type="journal article" date="2014" name="Nat. Genet.">
        <title>Genome of the human hookworm Necator americanus.</title>
        <authorList>
            <person name="Tang Y.T."/>
            <person name="Gao X."/>
            <person name="Rosa B.A."/>
            <person name="Abubucker S."/>
            <person name="Hallsworth-Pepin K."/>
            <person name="Martin J."/>
            <person name="Tyagi R."/>
            <person name="Heizer E."/>
            <person name="Zhang X."/>
            <person name="Bhonagiri-Palsikar V."/>
            <person name="Minx P."/>
            <person name="Warren W.C."/>
            <person name="Wang Q."/>
            <person name="Zhan B."/>
            <person name="Hotez P.J."/>
            <person name="Sternberg P.W."/>
            <person name="Dougall A."/>
            <person name="Gaze S.T."/>
            <person name="Mulvenna J."/>
            <person name="Sotillo J."/>
            <person name="Ranganathan S."/>
            <person name="Rabelo E.M."/>
            <person name="Wilson R.K."/>
            <person name="Felgner P.L."/>
            <person name="Bethony J."/>
            <person name="Hawdon J.M."/>
            <person name="Gasser R.B."/>
            <person name="Loukas A."/>
            <person name="Mitreva M."/>
        </authorList>
    </citation>
    <scope>NUCLEOTIDE SEQUENCE [LARGE SCALE GENOMIC DNA]</scope>
</reference>
<name>W2SJM8_NECAM</name>
<protein>
    <submittedName>
        <fullName evidence="2">Uncharacterized protein</fullName>
    </submittedName>
</protein>
<evidence type="ECO:0000313" key="2">
    <source>
        <dbReference type="EMBL" id="ETN69844.1"/>
    </source>
</evidence>